<evidence type="ECO:0000313" key="2">
    <source>
        <dbReference type="Proteomes" id="UP001529510"/>
    </source>
</evidence>
<gene>
    <name evidence="1" type="ORF">M9458_032110</name>
</gene>
<evidence type="ECO:0000313" key="1">
    <source>
        <dbReference type="EMBL" id="KAL0171799.1"/>
    </source>
</evidence>
<sequence length="61" mass="6793">ISLWVAFQTAYISKSTSTRTQTLKRILLVSTATRNLPVQALNTRGTSKGCKRPLSLTEKKK</sequence>
<comment type="caution">
    <text evidence="1">The sequence shown here is derived from an EMBL/GenBank/DDBJ whole genome shotgun (WGS) entry which is preliminary data.</text>
</comment>
<keyword evidence="2" id="KW-1185">Reference proteome</keyword>
<name>A0ABD0PCJ4_CIRMR</name>
<accession>A0ABD0PCJ4</accession>
<feature type="non-terminal residue" evidence="1">
    <location>
        <position position="61"/>
    </location>
</feature>
<dbReference type="Proteomes" id="UP001529510">
    <property type="component" value="Unassembled WGS sequence"/>
</dbReference>
<dbReference type="EMBL" id="JAMKFB020000016">
    <property type="protein sequence ID" value="KAL0171799.1"/>
    <property type="molecule type" value="Genomic_DNA"/>
</dbReference>
<organism evidence="1 2">
    <name type="scientific">Cirrhinus mrigala</name>
    <name type="common">Mrigala</name>
    <dbReference type="NCBI Taxonomy" id="683832"/>
    <lineage>
        <taxon>Eukaryota</taxon>
        <taxon>Metazoa</taxon>
        <taxon>Chordata</taxon>
        <taxon>Craniata</taxon>
        <taxon>Vertebrata</taxon>
        <taxon>Euteleostomi</taxon>
        <taxon>Actinopterygii</taxon>
        <taxon>Neopterygii</taxon>
        <taxon>Teleostei</taxon>
        <taxon>Ostariophysi</taxon>
        <taxon>Cypriniformes</taxon>
        <taxon>Cyprinidae</taxon>
        <taxon>Labeoninae</taxon>
        <taxon>Labeonini</taxon>
        <taxon>Cirrhinus</taxon>
    </lineage>
</organism>
<dbReference type="AlphaFoldDB" id="A0ABD0PCJ4"/>
<proteinExistence type="predicted"/>
<reference evidence="1 2" key="1">
    <citation type="submission" date="2024-05" db="EMBL/GenBank/DDBJ databases">
        <title>Genome sequencing and assembly of Indian major carp, Cirrhinus mrigala (Hamilton, 1822).</title>
        <authorList>
            <person name="Mohindra V."/>
            <person name="Chowdhury L.M."/>
            <person name="Lal K."/>
            <person name="Jena J.K."/>
        </authorList>
    </citation>
    <scope>NUCLEOTIDE SEQUENCE [LARGE SCALE GENOMIC DNA]</scope>
    <source>
        <strain evidence="1">CM1030</strain>
        <tissue evidence="1">Blood</tissue>
    </source>
</reference>
<feature type="non-terminal residue" evidence="1">
    <location>
        <position position="1"/>
    </location>
</feature>
<protein>
    <submittedName>
        <fullName evidence="1">Uncharacterized protein</fullName>
    </submittedName>
</protein>